<dbReference type="Pfam" id="PF14381">
    <property type="entry name" value="EDR1_CTR1_ARMC3_pept"/>
    <property type="match status" value="1"/>
</dbReference>
<dbReference type="OrthoDB" id="7537227at2759"/>
<keyword evidence="6" id="KW-1185">Reference proteome</keyword>
<dbReference type="InterPro" id="IPR055164">
    <property type="entry name" value="EDR1/CTR1/ARMC3-like_pept-like"/>
</dbReference>
<feature type="compositionally biased region" description="Basic and acidic residues" evidence="3">
    <location>
        <begin position="651"/>
        <end position="664"/>
    </location>
</feature>
<feature type="repeat" description="ARM" evidence="2">
    <location>
        <begin position="358"/>
        <end position="386"/>
    </location>
</feature>
<dbReference type="InterPro" id="IPR016024">
    <property type="entry name" value="ARM-type_fold"/>
</dbReference>
<dbReference type="InterPro" id="IPR011989">
    <property type="entry name" value="ARM-like"/>
</dbReference>
<evidence type="ECO:0000256" key="2">
    <source>
        <dbReference type="PROSITE-ProRule" id="PRU00259"/>
    </source>
</evidence>
<dbReference type="EnsemblMetazoa" id="XM_038195369.1">
    <property type="protein sequence ID" value="XP_038051297.1"/>
    <property type="gene ID" value="LOC119724353"/>
</dbReference>
<dbReference type="EnsemblMetazoa" id="XM_038195370.1">
    <property type="protein sequence ID" value="XP_038051298.1"/>
    <property type="gene ID" value="LOC119724353"/>
</dbReference>
<dbReference type="PANTHER" id="PTHR46618">
    <property type="entry name" value="ARMADILLO REPEAT-CONTAINING PROTEIN 3"/>
    <property type="match status" value="1"/>
</dbReference>
<dbReference type="SUPFAM" id="SSF48371">
    <property type="entry name" value="ARM repeat"/>
    <property type="match status" value="2"/>
</dbReference>
<dbReference type="GeneID" id="119724353"/>
<dbReference type="CTD" id="219681"/>
<dbReference type="PANTHER" id="PTHR46618:SF1">
    <property type="entry name" value="ARMADILLO REPEAT-CONTAINING PROTEIN 3"/>
    <property type="match status" value="1"/>
</dbReference>
<dbReference type="Proteomes" id="UP000887568">
    <property type="component" value="Unplaced"/>
</dbReference>
<dbReference type="SMART" id="SM00185">
    <property type="entry name" value="ARM"/>
    <property type="match status" value="8"/>
</dbReference>
<dbReference type="RefSeq" id="XP_038051298.1">
    <property type="nucleotide sequence ID" value="XM_038195370.1"/>
</dbReference>
<dbReference type="InterPro" id="IPR052441">
    <property type="entry name" value="Armadillo-Ser/Thr_Kinase"/>
</dbReference>
<evidence type="ECO:0000256" key="1">
    <source>
        <dbReference type="ARBA" id="ARBA00022737"/>
    </source>
</evidence>
<feature type="domain" description="EDR1/CTR1/ARMC3-like peptidase-like" evidence="4">
    <location>
        <begin position="690"/>
        <end position="830"/>
    </location>
</feature>
<feature type="region of interest" description="Disordered" evidence="3">
    <location>
        <begin position="610"/>
        <end position="664"/>
    </location>
</feature>
<reference evidence="5" key="1">
    <citation type="submission" date="2022-11" db="UniProtKB">
        <authorList>
            <consortium name="EnsemblMetazoa"/>
        </authorList>
    </citation>
    <scope>IDENTIFICATION</scope>
</reference>
<evidence type="ECO:0000259" key="4">
    <source>
        <dbReference type="Pfam" id="PF14381"/>
    </source>
</evidence>
<name>A0A913ZHN9_PATMI</name>
<feature type="repeat" description="ARM" evidence="2">
    <location>
        <begin position="482"/>
        <end position="506"/>
    </location>
</feature>
<keyword evidence="1" id="KW-0677">Repeat</keyword>
<evidence type="ECO:0000313" key="6">
    <source>
        <dbReference type="Proteomes" id="UP000887568"/>
    </source>
</evidence>
<dbReference type="Pfam" id="PF00514">
    <property type="entry name" value="Arm"/>
    <property type="match status" value="5"/>
</dbReference>
<dbReference type="AlphaFoldDB" id="A0A913ZHN9"/>
<accession>A0A913ZHN9</accession>
<sequence>MGKKNKKETEAPPKDTFDALSVESKKAATVVLMLDSTEDDILIKSCEALYKFAEKCDENKALLMEMGAAPPLLKLITSEEKTVRRNATMTLGVMSAHPEVRRVLRKSDCIGNVIKLLSPDEETLVHEFASLCIASMAQEFTSKVQIIEQDGLEPLIMLLAVTDPDVQKNAVEAVCLLLQDYQTRTAIRELHGLESLLDLLKSDYPSIQEMALRCLTLCTQDVENREALREVEGLERLVEFVSTKEWEDLHVHALLVLSNCLEDVETMELIQTTGGLQKLLAFAVESPVPEAQMHAAKAIARAARNGENCKIFHEQEGEKTLISLLETSDNAQVMGAAAQALGIMAQSPICRVTIAEYDGIAPLIKLLDNKNGEVVQNASLALANLTTSQMANCVEIADHNGIEPLIGLLTNSHEGAQANAAVVLTNMATDEILRVDIQKRGVVGALITPLLSTNTSVQSKAALAIAAFVCDADSRNQLRGLGGLSPLLKLLQSGNDEVRRSASWAIMVCATDPLVATELCKLGGLDILKEIKLSSTRQSSFSDAALERLLDSTLPAKYALMGVLGPNDIIQDGFYDAGRVRTEGKFLTLEELSKQEVDQKRPVILINCVSADASPPRSPAPPTNPSELDVKTDTSRTNVASKSSKSAMRGGRRETKKEKEERELRERMEAERLAEQEAILAQQPPTFEPQADPKLEEYITEMLINAAGLPTTREQLDVVAQFVSDKMGGSIERGQLSSFSYELSISQLKYELKSNILPIGRIDKGIHYHRALLFKTLCDRIGVACSLVRGDYNRAWNEVVLIDEDDNQVKPKFPPKSYIVDLMHHPGRLMRTDSIDAANYQKI</sequence>
<proteinExistence type="predicted"/>
<feature type="compositionally biased region" description="Polar residues" evidence="3">
    <location>
        <begin position="635"/>
        <end position="646"/>
    </location>
</feature>
<dbReference type="InterPro" id="IPR000225">
    <property type="entry name" value="Armadillo"/>
</dbReference>
<evidence type="ECO:0000256" key="3">
    <source>
        <dbReference type="SAM" id="MobiDB-lite"/>
    </source>
</evidence>
<dbReference type="OMA" id="LYPMQSR"/>
<organism evidence="5 6">
    <name type="scientific">Patiria miniata</name>
    <name type="common">Bat star</name>
    <name type="synonym">Asterina miniata</name>
    <dbReference type="NCBI Taxonomy" id="46514"/>
    <lineage>
        <taxon>Eukaryota</taxon>
        <taxon>Metazoa</taxon>
        <taxon>Echinodermata</taxon>
        <taxon>Eleutherozoa</taxon>
        <taxon>Asterozoa</taxon>
        <taxon>Asteroidea</taxon>
        <taxon>Valvatacea</taxon>
        <taxon>Valvatida</taxon>
        <taxon>Asterinidae</taxon>
        <taxon>Patiria</taxon>
    </lineage>
</organism>
<dbReference type="Gene3D" id="1.25.10.10">
    <property type="entry name" value="Leucine-rich Repeat Variant"/>
    <property type="match status" value="4"/>
</dbReference>
<evidence type="ECO:0000313" key="5">
    <source>
        <dbReference type="EnsemblMetazoa" id="XP_038051297.1"/>
    </source>
</evidence>
<protein>
    <recommendedName>
        <fullName evidence="4">EDR1/CTR1/ARMC3-like peptidase-like domain-containing protein</fullName>
    </recommendedName>
</protein>
<dbReference type="RefSeq" id="XP_038051297.1">
    <property type="nucleotide sequence ID" value="XM_038195369.1"/>
</dbReference>
<dbReference type="PROSITE" id="PS50176">
    <property type="entry name" value="ARM_REPEAT"/>
    <property type="match status" value="2"/>
</dbReference>